<feature type="region of interest" description="Disordered" evidence="1">
    <location>
        <begin position="57"/>
        <end position="79"/>
    </location>
</feature>
<dbReference type="GeneID" id="9061203"/>
<gene>
    <name evidence="2" type="ORF">Pmar_PMAR003604</name>
</gene>
<evidence type="ECO:0000313" key="2">
    <source>
        <dbReference type="EMBL" id="EER16141.1"/>
    </source>
</evidence>
<name>C5KHS9_PERM5</name>
<sequence>MPEPITREEQECESDKLYKLAKAQQKEILKGAPMREKYAVRDKKHYEMLLRVANRLRVPPGRWGRSQQQQENNDDQRHA</sequence>
<reference evidence="2 3" key="1">
    <citation type="submission" date="2008-07" db="EMBL/GenBank/DDBJ databases">
        <authorList>
            <person name="El-Sayed N."/>
            <person name="Caler E."/>
            <person name="Inman J."/>
            <person name="Amedeo P."/>
            <person name="Hass B."/>
            <person name="Wortman J."/>
        </authorList>
    </citation>
    <scope>NUCLEOTIDE SEQUENCE [LARGE SCALE GENOMIC DNA]</scope>
    <source>
        <strain evidence="3">ATCC 50983 / TXsc</strain>
    </source>
</reference>
<evidence type="ECO:0000313" key="3">
    <source>
        <dbReference type="Proteomes" id="UP000007800"/>
    </source>
</evidence>
<organism evidence="3">
    <name type="scientific">Perkinsus marinus (strain ATCC 50983 / TXsc)</name>
    <dbReference type="NCBI Taxonomy" id="423536"/>
    <lineage>
        <taxon>Eukaryota</taxon>
        <taxon>Sar</taxon>
        <taxon>Alveolata</taxon>
        <taxon>Perkinsozoa</taxon>
        <taxon>Perkinsea</taxon>
        <taxon>Perkinsida</taxon>
        <taxon>Perkinsidae</taxon>
        <taxon>Perkinsus</taxon>
    </lineage>
</organism>
<accession>C5KHS9</accession>
<dbReference type="Proteomes" id="UP000007800">
    <property type="component" value="Unassembled WGS sequence"/>
</dbReference>
<proteinExistence type="predicted"/>
<protein>
    <submittedName>
        <fullName evidence="2">Uncharacterized protein</fullName>
    </submittedName>
</protein>
<dbReference type="InParanoid" id="C5KHS9"/>
<dbReference type="AlphaFoldDB" id="C5KHS9"/>
<dbReference type="RefSeq" id="XP_002784345.1">
    <property type="nucleotide sequence ID" value="XM_002784299.1"/>
</dbReference>
<dbReference type="EMBL" id="GG673069">
    <property type="protein sequence ID" value="EER16141.1"/>
    <property type="molecule type" value="Genomic_DNA"/>
</dbReference>
<evidence type="ECO:0000256" key="1">
    <source>
        <dbReference type="SAM" id="MobiDB-lite"/>
    </source>
</evidence>
<keyword evidence="3" id="KW-1185">Reference proteome</keyword>